<organism evidence="2 3">
    <name type="scientific">Candidatus Thiothrix phosphatis</name>
    <dbReference type="NCBI Taxonomy" id="3112415"/>
    <lineage>
        <taxon>Bacteria</taxon>
        <taxon>Pseudomonadati</taxon>
        <taxon>Pseudomonadota</taxon>
        <taxon>Gammaproteobacteria</taxon>
        <taxon>Thiotrichales</taxon>
        <taxon>Thiotrichaceae</taxon>
        <taxon>Thiothrix</taxon>
    </lineage>
</organism>
<proteinExistence type="predicted"/>
<sequence>MSAYINKTVLFLVIALLSAPVMAVDFDYKGFGGWRTYAQDGVTPLPDGSGDRGFAIDPVASLADCKYACGNDPMCQGVEFVDFGDGHNICEIHYDKFAKCDVAGGTTTRAGWDGCWVRKATTCPSQHWGKVTFSLKDKSPVRVDNGYLEIDPLNSSSPVFEVYTDADCRIRFKSEENGMYVKTVGGHLKAEVSYLNDATYYDVAENADTTYSMQDSDSKYWVGFTTLSDVSIYAIEPTKNAADNDFIVKIIEWK</sequence>
<gene>
    <name evidence="2" type="ORF">VSS37_09285</name>
</gene>
<dbReference type="Proteomes" id="UP001308005">
    <property type="component" value="Unassembled WGS sequence"/>
</dbReference>
<protein>
    <recommendedName>
        <fullName evidence="4">Apple domain-containing protein</fullName>
    </recommendedName>
</protein>
<reference evidence="3" key="1">
    <citation type="submission" date="2023-07" db="EMBL/GenBank/DDBJ databases">
        <title>The carbon used by Thiothrix.</title>
        <authorList>
            <person name="Chen L."/>
        </authorList>
    </citation>
    <scope>NUCLEOTIDE SEQUENCE [LARGE SCALE GENOMIC DNA]</scope>
</reference>
<dbReference type="EMBL" id="JAYMYJ010000090">
    <property type="protein sequence ID" value="MEB4591169.1"/>
    <property type="molecule type" value="Genomic_DNA"/>
</dbReference>
<feature type="signal peptide" evidence="1">
    <location>
        <begin position="1"/>
        <end position="23"/>
    </location>
</feature>
<keyword evidence="3" id="KW-1185">Reference proteome</keyword>
<accession>A0ABU6CYJ7</accession>
<evidence type="ECO:0000256" key="1">
    <source>
        <dbReference type="SAM" id="SignalP"/>
    </source>
</evidence>
<evidence type="ECO:0000313" key="3">
    <source>
        <dbReference type="Proteomes" id="UP001308005"/>
    </source>
</evidence>
<keyword evidence="1" id="KW-0732">Signal</keyword>
<name>A0ABU6CYJ7_9GAMM</name>
<evidence type="ECO:0008006" key="4">
    <source>
        <dbReference type="Google" id="ProtNLM"/>
    </source>
</evidence>
<feature type="chain" id="PRO_5046786997" description="Apple domain-containing protein" evidence="1">
    <location>
        <begin position="24"/>
        <end position="254"/>
    </location>
</feature>
<dbReference type="RefSeq" id="WP_324694574.1">
    <property type="nucleotide sequence ID" value="NZ_JAYMYJ010000090.1"/>
</dbReference>
<evidence type="ECO:0000313" key="2">
    <source>
        <dbReference type="EMBL" id="MEB4591169.1"/>
    </source>
</evidence>
<comment type="caution">
    <text evidence="2">The sequence shown here is derived from an EMBL/GenBank/DDBJ whole genome shotgun (WGS) entry which is preliminary data.</text>
</comment>